<accession>A0A7X0FP28</accession>
<dbReference type="Proteomes" id="UP000537775">
    <property type="component" value="Unassembled WGS sequence"/>
</dbReference>
<keyword evidence="2" id="KW-1185">Reference proteome</keyword>
<name>A0A7X0FP28_9MICO</name>
<evidence type="ECO:0000313" key="2">
    <source>
        <dbReference type="Proteomes" id="UP000537775"/>
    </source>
</evidence>
<dbReference type="RefSeq" id="WP_184750260.1">
    <property type="nucleotide sequence ID" value="NZ_BAAAJR010000010.1"/>
</dbReference>
<protein>
    <submittedName>
        <fullName evidence="1">Uncharacterized protein</fullName>
    </submittedName>
</protein>
<sequence>MDGLSCSWSVEDFEAFAIYTGESRHIRVIGTGTCPTTGFEVGIEVTNGGINPTPGRLHLALTEVEPAVGGAALTPVGVQDFFDVGQDITEVAIRHVGVIPVSEPG</sequence>
<reference evidence="1 2" key="1">
    <citation type="submission" date="2020-08" db="EMBL/GenBank/DDBJ databases">
        <title>Sequencing the genomes of 1000 actinobacteria strains.</title>
        <authorList>
            <person name="Klenk H.-P."/>
        </authorList>
    </citation>
    <scope>NUCLEOTIDE SEQUENCE [LARGE SCALE GENOMIC DNA]</scope>
    <source>
        <strain evidence="1 2">DSM 12511</strain>
    </source>
</reference>
<dbReference type="AlphaFoldDB" id="A0A7X0FP28"/>
<comment type="caution">
    <text evidence="1">The sequence shown here is derived from an EMBL/GenBank/DDBJ whole genome shotgun (WGS) entry which is preliminary data.</text>
</comment>
<organism evidence="1 2">
    <name type="scientific">Microbacterium thalassium</name>
    <dbReference type="NCBI Taxonomy" id="362649"/>
    <lineage>
        <taxon>Bacteria</taxon>
        <taxon>Bacillati</taxon>
        <taxon>Actinomycetota</taxon>
        <taxon>Actinomycetes</taxon>
        <taxon>Micrococcales</taxon>
        <taxon>Microbacteriaceae</taxon>
        <taxon>Microbacterium</taxon>
    </lineage>
</organism>
<dbReference type="EMBL" id="JACHML010000001">
    <property type="protein sequence ID" value="MBB6391085.1"/>
    <property type="molecule type" value="Genomic_DNA"/>
</dbReference>
<evidence type="ECO:0000313" key="1">
    <source>
        <dbReference type="EMBL" id="MBB6391085.1"/>
    </source>
</evidence>
<gene>
    <name evidence="1" type="ORF">HD594_001398</name>
</gene>
<proteinExistence type="predicted"/>